<name>A0A852V3Z8_9ACTN</name>
<evidence type="ECO:0008006" key="5">
    <source>
        <dbReference type="Google" id="ProtNLM"/>
    </source>
</evidence>
<feature type="compositionally biased region" description="Polar residues" evidence="1">
    <location>
        <begin position="171"/>
        <end position="180"/>
    </location>
</feature>
<dbReference type="Pfam" id="PF08592">
    <property type="entry name" value="Anthrone_oxy"/>
    <property type="match status" value="1"/>
</dbReference>
<feature type="transmembrane region" description="Helical" evidence="2">
    <location>
        <begin position="56"/>
        <end position="75"/>
    </location>
</feature>
<evidence type="ECO:0000256" key="1">
    <source>
        <dbReference type="SAM" id="MobiDB-lite"/>
    </source>
</evidence>
<comment type="caution">
    <text evidence="3">The sequence shown here is derived from an EMBL/GenBank/DDBJ whole genome shotgun (WGS) entry which is preliminary data.</text>
</comment>
<keyword evidence="2" id="KW-1133">Transmembrane helix</keyword>
<feature type="transmembrane region" description="Helical" evidence="2">
    <location>
        <begin position="12"/>
        <end position="36"/>
    </location>
</feature>
<sequence length="180" mass="19340">MRTPARYIHGAALLATGLLAGAFGYGAANVIPTFGAVPLDVRLTFHTTMMKVNEPVMQSAMALAVLTTFGLAIAGRGRTRRMALGAGALALTSLLITVFGNIPLHARFREWAAGPIPEGYAQVFQRWELFHTLRTLTALAAFILTILIVAIADRPATHHAPHHRGPEPKDMTTTSTFEVA</sequence>
<keyword evidence="4" id="KW-1185">Reference proteome</keyword>
<protein>
    <recommendedName>
        <fullName evidence="5">DUF1772 domain-containing protein</fullName>
    </recommendedName>
</protein>
<evidence type="ECO:0000256" key="2">
    <source>
        <dbReference type="SAM" id="Phobius"/>
    </source>
</evidence>
<dbReference type="InterPro" id="IPR013901">
    <property type="entry name" value="Anthrone_oxy"/>
</dbReference>
<evidence type="ECO:0000313" key="4">
    <source>
        <dbReference type="Proteomes" id="UP000576393"/>
    </source>
</evidence>
<dbReference type="Proteomes" id="UP000576393">
    <property type="component" value="Unassembled WGS sequence"/>
</dbReference>
<feature type="transmembrane region" description="Helical" evidence="2">
    <location>
        <begin position="82"/>
        <end position="102"/>
    </location>
</feature>
<keyword evidence="2" id="KW-0812">Transmembrane</keyword>
<keyword evidence="2" id="KW-0472">Membrane</keyword>
<gene>
    <name evidence="3" type="ORF">HDA43_006679</name>
</gene>
<organism evidence="3 4">
    <name type="scientific">Streptosporangium sandarakinum</name>
    <dbReference type="NCBI Taxonomy" id="1260955"/>
    <lineage>
        <taxon>Bacteria</taxon>
        <taxon>Bacillati</taxon>
        <taxon>Actinomycetota</taxon>
        <taxon>Actinomycetes</taxon>
        <taxon>Streptosporangiales</taxon>
        <taxon>Streptosporangiaceae</taxon>
        <taxon>Streptosporangium</taxon>
    </lineage>
</organism>
<reference evidence="3 4" key="1">
    <citation type="submission" date="2020-07" db="EMBL/GenBank/DDBJ databases">
        <title>Sequencing the genomes of 1000 actinobacteria strains.</title>
        <authorList>
            <person name="Klenk H.-P."/>
        </authorList>
    </citation>
    <scope>NUCLEOTIDE SEQUENCE [LARGE SCALE GENOMIC DNA]</scope>
    <source>
        <strain evidence="3 4">DSM 45763</strain>
    </source>
</reference>
<dbReference type="EMBL" id="JACCCO010000003">
    <property type="protein sequence ID" value="NYF44452.1"/>
    <property type="molecule type" value="Genomic_DNA"/>
</dbReference>
<dbReference type="RefSeq" id="WP_179828566.1">
    <property type="nucleotide sequence ID" value="NZ_JACCCO010000003.1"/>
</dbReference>
<dbReference type="AlphaFoldDB" id="A0A852V3Z8"/>
<feature type="transmembrane region" description="Helical" evidence="2">
    <location>
        <begin position="133"/>
        <end position="152"/>
    </location>
</feature>
<feature type="region of interest" description="Disordered" evidence="1">
    <location>
        <begin position="158"/>
        <end position="180"/>
    </location>
</feature>
<accession>A0A852V3Z8</accession>
<proteinExistence type="predicted"/>
<evidence type="ECO:0000313" key="3">
    <source>
        <dbReference type="EMBL" id="NYF44452.1"/>
    </source>
</evidence>